<dbReference type="InterPro" id="IPR001650">
    <property type="entry name" value="Helicase_C-like"/>
</dbReference>
<evidence type="ECO:0000313" key="7">
    <source>
        <dbReference type="EMBL" id="MBT2161458.1"/>
    </source>
</evidence>
<dbReference type="InterPro" id="IPR027417">
    <property type="entry name" value="P-loop_NTPase"/>
</dbReference>
<dbReference type="InterPro" id="IPR050474">
    <property type="entry name" value="Hel308_SKI2-like"/>
</dbReference>
<dbReference type="EMBL" id="JACATN010000003">
    <property type="protein sequence ID" value="MBT2161458.1"/>
    <property type="molecule type" value="Genomic_DNA"/>
</dbReference>
<feature type="domain" description="Helicase ATP-binding" evidence="5">
    <location>
        <begin position="240"/>
        <end position="413"/>
    </location>
</feature>
<accession>A0ABS5WER2</accession>
<dbReference type="Pfam" id="PF00271">
    <property type="entry name" value="Helicase_C"/>
    <property type="match status" value="1"/>
</dbReference>
<dbReference type="GO" id="GO:0004386">
    <property type="term" value="F:helicase activity"/>
    <property type="evidence" value="ECO:0007669"/>
    <property type="project" value="UniProtKB-KW"/>
</dbReference>
<keyword evidence="4" id="KW-0067">ATP-binding</keyword>
<keyword evidence="1" id="KW-0547">Nucleotide-binding</keyword>
<evidence type="ECO:0000256" key="4">
    <source>
        <dbReference type="ARBA" id="ARBA00022840"/>
    </source>
</evidence>
<dbReference type="RefSeq" id="WP_214611625.1">
    <property type="nucleotide sequence ID" value="NZ_JACATN010000003.1"/>
</dbReference>
<dbReference type="SUPFAM" id="SSF52540">
    <property type="entry name" value="P-loop containing nucleoside triphosphate hydrolases"/>
    <property type="match status" value="1"/>
</dbReference>
<dbReference type="PROSITE" id="PS51192">
    <property type="entry name" value="HELICASE_ATP_BIND_1"/>
    <property type="match status" value="1"/>
</dbReference>
<protein>
    <submittedName>
        <fullName evidence="7">DEAD/DEAH box helicase</fullName>
    </submittedName>
</protein>
<evidence type="ECO:0000256" key="3">
    <source>
        <dbReference type="ARBA" id="ARBA00022806"/>
    </source>
</evidence>
<dbReference type="SMART" id="SM00487">
    <property type="entry name" value="DEXDc"/>
    <property type="match status" value="1"/>
</dbReference>
<evidence type="ECO:0000256" key="2">
    <source>
        <dbReference type="ARBA" id="ARBA00022801"/>
    </source>
</evidence>
<sequence>MSLNIRLNLWIAQSESWQAFKDFDLPQDDRANYSFLPIFDDFYITLFCRAFDLLKQNELTEEQKKDILAIGSGLVIFSLEGKRETFHGISFHDNMLYASSMYYLSDFPASALLLARKFNETDYDYPTDKFIVEFLTRKLSAHNELSQFVQRFLSDGEEQELITLEKDLKNKIILEDNNAERYHSSILASSILHTFRRDNIWFDLLQLIDDKEYWKPFVQYSLKRPVPVWSFFPSQKRALAAGVLSNQTVSLQMPTSAGKTAISELVIYNAWKINSEHKTLYLAPFRSLAAELNQSMGKHLRSLNIKTKSIYGGHLPNTDEQEAIESVNLLVSTPEKMLAVEDALPKILDTFDTIICDEGHLLDDKQRGLSYELLLSRLKSHKKPGRRFVFISAIIPNISTINSWLGGTDETVIDSDYRPTQLEYGFLEKGSKGNFNLIVNPLSTYPIRYDLYRYLVADSLKFHSDDQLKSTSSLKSISSAVALRALPSGAVALFTTEKRGHRGVEDLGEEIIRQTNEHIQVNYPIDYAEAEHTEKLQAYFSEVFGQDYLLTRLVEKGALFHHGDLPQDVREVIEDALREEKVRMVICNTTLAEGVNLPIRTMVLHSTQRMGPNKRPVSMTVRSLKNLVGRAGRAGKETKGLIIVPHKRDQGLVKQLIREEGVEQVNGMLYNLISEITGVLRSKGIELTNEILDAQNEEFLQWLDSIDISLIDLLSEDIDPEELEQVVSNMLSNTLSHHQASEEEKQTQEQLFNLRANKIRSYIEEGKFAQIRLSGTSLRSFQSISEIFDFENEIWTKKFNSPLDEDWINYLIVEGLLPSKEFQSALDKFNVWTMKEGNELSNEDILKAFQLWMEGNWYSQIALALNTDVYKVIRLINSLIAYNLQTLASSVIRIKMAKDKDYKPNSLIFNWPLFLQYGIDTKMKLILYELGLTDRVAVLHLSRVLQSMEIEISDDNVLAATILEKVEVIKAELIDKIPFIAFDKIDRFIQLLKFR</sequence>
<dbReference type="PANTHER" id="PTHR47961">
    <property type="entry name" value="DNA POLYMERASE THETA, PUTATIVE (AFU_ORTHOLOGUE AFUA_1G05260)-RELATED"/>
    <property type="match status" value="1"/>
</dbReference>
<dbReference type="Proteomes" id="UP000740413">
    <property type="component" value="Unassembled WGS sequence"/>
</dbReference>
<dbReference type="InterPro" id="IPR011545">
    <property type="entry name" value="DEAD/DEAH_box_helicase_dom"/>
</dbReference>
<dbReference type="PROSITE" id="PS51194">
    <property type="entry name" value="HELICASE_CTER"/>
    <property type="match status" value="1"/>
</dbReference>
<keyword evidence="2" id="KW-0378">Hydrolase</keyword>
<keyword evidence="3 7" id="KW-0347">Helicase</keyword>
<evidence type="ECO:0000256" key="1">
    <source>
        <dbReference type="ARBA" id="ARBA00022741"/>
    </source>
</evidence>
<dbReference type="PANTHER" id="PTHR47961:SF6">
    <property type="entry name" value="DNA-DIRECTED DNA POLYMERASE"/>
    <property type="match status" value="1"/>
</dbReference>
<dbReference type="Pfam" id="PF00270">
    <property type="entry name" value="DEAD"/>
    <property type="match status" value="1"/>
</dbReference>
<dbReference type="SMART" id="SM00490">
    <property type="entry name" value="HELICc"/>
    <property type="match status" value="1"/>
</dbReference>
<evidence type="ECO:0000313" key="8">
    <source>
        <dbReference type="Proteomes" id="UP000740413"/>
    </source>
</evidence>
<gene>
    <name evidence="7" type="ORF">HW347_09285</name>
</gene>
<evidence type="ECO:0000259" key="5">
    <source>
        <dbReference type="PROSITE" id="PS51192"/>
    </source>
</evidence>
<comment type="caution">
    <text evidence="7">The sequence shown here is derived from an EMBL/GenBank/DDBJ whole genome shotgun (WGS) entry which is preliminary data.</text>
</comment>
<feature type="domain" description="Helicase C-terminal" evidence="6">
    <location>
        <begin position="503"/>
        <end position="673"/>
    </location>
</feature>
<evidence type="ECO:0000259" key="6">
    <source>
        <dbReference type="PROSITE" id="PS51194"/>
    </source>
</evidence>
<organism evidence="7 8">
    <name type="scientific">Zobellia barbeyronii</name>
    <dbReference type="NCBI Taxonomy" id="2748009"/>
    <lineage>
        <taxon>Bacteria</taxon>
        <taxon>Pseudomonadati</taxon>
        <taxon>Bacteroidota</taxon>
        <taxon>Flavobacteriia</taxon>
        <taxon>Flavobacteriales</taxon>
        <taxon>Flavobacteriaceae</taxon>
        <taxon>Zobellia</taxon>
    </lineage>
</organism>
<dbReference type="InterPro" id="IPR014001">
    <property type="entry name" value="Helicase_ATP-bd"/>
</dbReference>
<proteinExistence type="predicted"/>
<name>A0ABS5WER2_9FLAO</name>
<dbReference type="Gene3D" id="3.40.50.300">
    <property type="entry name" value="P-loop containing nucleotide triphosphate hydrolases"/>
    <property type="match status" value="2"/>
</dbReference>
<keyword evidence="8" id="KW-1185">Reference proteome</keyword>
<reference evidence="8" key="1">
    <citation type="submission" date="2023-07" db="EMBL/GenBank/DDBJ databases">
        <title>Zobellia barbeyronii sp. nov., a new marine flavobacterium, isolated from green and red algae.</title>
        <authorList>
            <person name="Nedashkovskaya O.I."/>
            <person name="Otstavnykh N."/>
            <person name="Zhukova N."/>
            <person name="Guzev K."/>
            <person name="Chausova V."/>
            <person name="Tekutyeva L."/>
            <person name="Mikhailov V."/>
            <person name="Isaeva M."/>
        </authorList>
    </citation>
    <scope>NUCLEOTIDE SEQUENCE [LARGE SCALE GENOMIC DNA]</scope>
    <source>
        <strain evidence="8">KMM 6746</strain>
    </source>
</reference>